<keyword evidence="2" id="KW-1185">Reference proteome</keyword>
<sequence>KQNIQLSGKTMKFILADENRPKIPATCRKTYIENKRRLLPVGVWCNVPNFKLFLQEELIDQQAIPARFLATFKLLCPAHMMKISQLINRKMFWARFWIVVRNHSMYWGKQRKKLEFTLSDINLLSFLNKDNPLHFNEITTNPFLTHAIVIRVYHVASGAT</sequence>
<organism evidence="1 2">
    <name type="scientific">Brassica napus</name>
    <name type="common">Rape</name>
    <dbReference type="NCBI Taxonomy" id="3708"/>
    <lineage>
        <taxon>Eukaryota</taxon>
        <taxon>Viridiplantae</taxon>
        <taxon>Streptophyta</taxon>
        <taxon>Embryophyta</taxon>
        <taxon>Tracheophyta</taxon>
        <taxon>Spermatophyta</taxon>
        <taxon>Magnoliopsida</taxon>
        <taxon>eudicotyledons</taxon>
        <taxon>Gunneridae</taxon>
        <taxon>Pentapetalae</taxon>
        <taxon>rosids</taxon>
        <taxon>malvids</taxon>
        <taxon>Brassicales</taxon>
        <taxon>Brassicaceae</taxon>
        <taxon>Brassiceae</taxon>
        <taxon>Brassica</taxon>
    </lineage>
</organism>
<protein>
    <submittedName>
        <fullName evidence="1">Uncharacterized protein</fullName>
    </submittedName>
</protein>
<dbReference type="EMBL" id="JAGKQM010000008">
    <property type="protein sequence ID" value="KAH0916015.1"/>
    <property type="molecule type" value="Genomic_DNA"/>
</dbReference>
<feature type="non-terminal residue" evidence="1">
    <location>
        <position position="1"/>
    </location>
</feature>
<dbReference type="Proteomes" id="UP000824890">
    <property type="component" value="Unassembled WGS sequence"/>
</dbReference>
<reference evidence="1 2" key="1">
    <citation type="submission" date="2021-05" db="EMBL/GenBank/DDBJ databases">
        <title>Genome Assembly of Synthetic Allotetraploid Brassica napus Reveals Homoeologous Exchanges between Subgenomes.</title>
        <authorList>
            <person name="Davis J.T."/>
        </authorList>
    </citation>
    <scope>NUCLEOTIDE SEQUENCE [LARGE SCALE GENOMIC DNA]</scope>
    <source>
        <strain evidence="2">cv. Da-Ae</strain>
        <tissue evidence="1">Seedling</tissue>
    </source>
</reference>
<comment type="caution">
    <text evidence="1">The sequence shown here is derived from an EMBL/GenBank/DDBJ whole genome shotgun (WGS) entry which is preliminary data.</text>
</comment>
<gene>
    <name evidence="1" type="ORF">HID58_030461</name>
</gene>
<evidence type="ECO:0000313" key="1">
    <source>
        <dbReference type="EMBL" id="KAH0916015.1"/>
    </source>
</evidence>
<proteinExistence type="predicted"/>
<evidence type="ECO:0000313" key="2">
    <source>
        <dbReference type="Proteomes" id="UP000824890"/>
    </source>
</evidence>
<name>A0ABQ8CHZ9_BRANA</name>
<accession>A0ABQ8CHZ9</accession>